<dbReference type="EMBL" id="JACGWN010000007">
    <property type="protein sequence ID" value="KAL0443695.1"/>
    <property type="molecule type" value="Genomic_DNA"/>
</dbReference>
<name>A0AAW2WPP8_9LAMI</name>
<organism evidence="1">
    <name type="scientific">Sesamum latifolium</name>
    <dbReference type="NCBI Taxonomy" id="2727402"/>
    <lineage>
        <taxon>Eukaryota</taxon>
        <taxon>Viridiplantae</taxon>
        <taxon>Streptophyta</taxon>
        <taxon>Embryophyta</taxon>
        <taxon>Tracheophyta</taxon>
        <taxon>Spermatophyta</taxon>
        <taxon>Magnoliopsida</taxon>
        <taxon>eudicotyledons</taxon>
        <taxon>Gunneridae</taxon>
        <taxon>Pentapetalae</taxon>
        <taxon>asterids</taxon>
        <taxon>lamiids</taxon>
        <taxon>Lamiales</taxon>
        <taxon>Pedaliaceae</taxon>
        <taxon>Sesamum</taxon>
    </lineage>
</organism>
<evidence type="ECO:0008006" key="2">
    <source>
        <dbReference type="Google" id="ProtNLM"/>
    </source>
</evidence>
<accession>A0AAW2WPP8</accession>
<reference evidence="1" key="1">
    <citation type="submission" date="2020-06" db="EMBL/GenBank/DDBJ databases">
        <authorList>
            <person name="Li T."/>
            <person name="Hu X."/>
            <person name="Zhang T."/>
            <person name="Song X."/>
            <person name="Zhang H."/>
            <person name="Dai N."/>
            <person name="Sheng W."/>
            <person name="Hou X."/>
            <person name="Wei L."/>
        </authorList>
    </citation>
    <scope>NUCLEOTIDE SEQUENCE</scope>
    <source>
        <strain evidence="1">KEN1</strain>
        <tissue evidence="1">Leaf</tissue>
    </source>
</reference>
<protein>
    <recommendedName>
        <fullName evidence="2">Reverse transcriptase zinc-binding domain-containing protein</fullName>
    </recommendedName>
</protein>
<sequence>MALALCYELEICRLLVLGGVLGFGNGESVLIVGFPWLPRPVSFQVTSQPKSLQGSTKVAELLNETGWNESLVTEEFNPIDSECILSIPLPSARCQDEILWHYGKQSAYKLACDLASSAASSHNPHKWDFVWGLHLAPKIRLFIWILCTFARLVWAMSGVDWKLVKPCSEDIEEWFRGIYHRADRSDYQMAAALCWCLCYNRNLMVCEGTGLQAMEVVETASRQIWSKDSRLIGQKG</sequence>
<proteinExistence type="predicted"/>
<evidence type="ECO:0000313" key="1">
    <source>
        <dbReference type="EMBL" id="KAL0443695.1"/>
    </source>
</evidence>
<gene>
    <name evidence="1" type="ORF">Slati_2092200</name>
</gene>
<comment type="caution">
    <text evidence="1">The sequence shown here is derived from an EMBL/GenBank/DDBJ whole genome shotgun (WGS) entry which is preliminary data.</text>
</comment>
<reference evidence="1" key="2">
    <citation type="journal article" date="2024" name="Plant">
        <title>Genomic evolution and insights into agronomic trait innovations of Sesamum species.</title>
        <authorList>
            <person name="Miao H."/>
            <person name="Wang L."/>
            <person name="Qu L."/>
            <person name="Liu H."/>
            <person name="Sun Y."/>
            <person name="Le M."/>
            <person name="Wang Q."/>
            <person name="Wei S."/>
            <person name="Zheng Y."/>
            <person name="Lin W."/>
            <person name="Duan Y."/>
            <person name="Cao H."/>
            <person name="Xiong S."/>
            <person name="Wang X."/>
            <person name="Wei L."/>
            <person name="Li C."/>
            <person name="Ma Q."/>
            <person name="Ju M."/>
            <person name="Zhao R."/>
            <person name="Li G."/>
            <person name="Mu C."/>
            <person name="Tian Q."/>
            <person name="Mei H."/>
            <person name="Zhang T."/>
            <person name="Gao T."/>
            <person name="Zhang H."/>
        </authorList>
    </citation>
    <scope>NUCLEOTIDE SEQUENCE</scope>
    <source>
        <strain evidence="1">KEN1</strain>
    </source>
</reference>
<dbReference type="AlphaFoldDB" id="A0AAW2WPP8"/>